<name>A0A6J6XA26_9ZZZZ</name>
<protein>
    <submittedName>
        <fullName evidence="1">Unannotated protein</fullName>
    </submittedName>
</protein>
<proteinExistence type="predicted"/>
<dbReference type="Pfam" id="PF23562">
    <property type="entry name" value="AMP-binding_C_3"/>
    <property type="match status" value="1"/>
</dbReference>
<dbReference type="AlphaFoldDB" id="A0A6J6XA26"/>
<gene>
    <name evidence="1" type="ORF">UFOPK2925_01450</name>
</gene>
<sequence length="92" mass="10034">MLDTEVAPVWASMHGISEPSLEALAANADIRAAIQGDVDHVNAQFSKAEGIKRFTILSAEWEADSEELTPTMKLKRRGISAKYAAEIEALYS</sequence>
<dbReference type="EMBL" id="CAEZZU010000263">
    <property type="protein sequence ID" value="CAB4790867.1"/>
    <property type="molecule type" value="Genomic_DNA"/>
</dbReference>
<reference evidence="1" key="1">
    <citation type="submission" date="2020-05" db="EMBL/GenBank/DDBJ databases">
        <authorList>
            <person name="Chiriac C."/>
            <person name="Salcher M."/>
            <person name="Ghai R."/>
            <person name="Kavagutti S V."/>
        </authorList>
    </citation>
    <scope>NUCLEOTIDE SEQUENCE</scope>
</reference>
<organism evidence="1">
    <name type="scientific">freshwater metagenome</name>
    <dbReference type="NCBI Taxonomy" id="449393"/>
    <lineage>
        <taxon>unclassified sequences</taxon>
        <taxon>metagenomes</taxon>
        <taxon>ecological metagenomes</taxon>
    </lineage>
</organism>
<evidence type="ECO:0000313" key="1">
    <source>
        <dbReference type="EMBL" id="CAB4790867.1"/>
    </source>
</evidence>
<accession>A0A6J6XA26</accession>